<accession>A0A379B0B5</accession>
<gene>
    <name evidence="1" type="ORF">NCTC10699_00019</name>
</gene>
<evidence type="ECO:0000313" key="1">
    <source>
        <dbReference type="EMBL" id="SUB28755.1"/>
    </source>
</evidence>
<protein>
    <submittedName>
        <fullName evidence="1">Uncharacterized protein</fullName>
    </submittedName>
</protein>
<organism evidence="1 2">
    <name type="scientific">[Pasteurella] mairii</name>
    <dbReference type="NCBI Taxonomy" id="757"/>
    <lineage>
        <taxon>Bacteria</taxon>
        <taxon>Pseudomonadati</taxon>
        <taxon>Pseudomonadota</taxon>
        <taxon>Gammaproteobacteria</taxon>
        <taxon>Pasteurellales</taxon>
        <taxon>Pasteurellaceae</taxon>
    </lineage>
</organism>
<dbReference type="Proteomes" id="UP000254280">
    <property type="component" value="Unassembled WGS sequence"/>
</dbReference>
<reference evidence="1 2" key="1">
    <citation type="submission" date="2018-06" db="EMBL/GenBank/DDBJ databases">
        <authorList>
            <consortium name="Pathogen Informatics"/>
            <person name="Doyle S."/>
        </authorList>
    </citation>
    <scope>NUCLEOTIDE SEQUENCE [LARGE SCALE GENOMIC DNA]</scope>
    <source>
        <strain evidence="1 2">NCTC10699</strain>
    </source>
</reference>
<keyword evidence="2" id="KW-1185">Reference proteome</keyword>
<dbReference type="OrthoDB" id="5678614at2"/>
<name>A0A379B0B5_9PAST</name>
<proteinExistence type="predicted"/>
<dbReference type="EMBL" id="UGSS01000001">
    <property type="protein sequence ID" value="SUB28755.1"/>
    <property type="molecule type" value="Genomic_DNA"/>
</dbReference>
<dbReference type="AlphaFoldDB" id="A0A379B0B5"/>
<evidence type="ECO:0000313" key="2">
    <source>
        <dbReference type="Proteomes" id="UP000254280"/>
    </source>
</evidence>
<sequence>MSIKKEALLNWAKAHYRDYKDVIVGANTLDMPPGVVYSLLKQHDFIKKTDTTEYRVMMAYFKYNGRLCDIVKETGLTVWIVAKTIEALGYSPRWQEYRNSRYVSKVGVAGVGAEEKFKQLVPDAVDMNEEYRENNRDFDFIVHEKNG</sequence>